<sequence>MPADMTFWAALLVGFFGGVHCIGMCGGIVGALTFGLPPEKRATPGQLLPYLLAYNLARISSYVIAGAIAGLIGAFGLSLIPMQHAQLYLLMVAGGFMVLMGLYVGGWWFGLTRIERVGSRLWRYIEPLGRRLMPVKTPKQALLLGFVWGWLPCGLVYSVLIWALSAGSATQGALLMLGFGLGTLPNLLLMGAFAAQLSALTRKKWVRWIAGGAVLGFGLYTIGSAIWNIQVS</sequence>
<feature type="transmembrane region" description="Helical" evidence="1">
    <location>
        <begin position="59"/>
        <end position="80"/>
    </location>
</feature>
<reference evidence="3 4" key="1">
    <citation type="submission" date="2009-10" db="EMBL/GenBank/DDBJ databases">
        <title>Complete sequence of Halothiobacillus neapolitanus c2.</title>
        <authorList>
            <consortium name="US DOE Joint Genome Institute"/>
            <person name="Lucas S."/>
            <person name="Copeland A."/>
            <person name="Lapidus A."/>
            <person name="Glavina del Rio T."/>
            <person name="Tice H."/>
            <person name="Bruce D."/>
            <person name="Goodwin L."/>
            <person name="Pitluck S."/>
            <person name="Davenport K."/>
            <person name="Brettin T."/>
            <person name="Detter J.C."/>
            <person name="Han C."/>
            <person name="Tapia R."/>
            <person name="Larimer F."/>
            <person name="Land M."/>
            <person name="Hauser L."/>
            <person name="Kyrpides N."/>
            <person name="Mikhailova N."/>
            <person name="Kerfeld C."/>
            <person name="Cannon G."/>
            <person name="Heinhort S."/>
        </authorList>
    </citation>
    <scope>NUCLEOTIDE SEQUENCE [LARGE SCALE GENOMIC DNA]</scope>
    <source>
        <strain evidence="4">ATCC 23641 / c2</strain>
    </source>
</reference>
<accession>D0KXD1</accession>
<feature type="domain" description="Urease accessory protein UreH-like transmembrane" evidence="2">
    <location>
        <begin position="9"/>
        <end position="220"/>
    </location>
</feature>
<dbReference type="Pfam" id="PF13386">
    <property type="entry name" value="DsbD_2"/>
    <property type="match status" value="1"/>
</dbReference>
<evidence type="ECO:0000313" key="3">
    <source>
        <dbReference type="EMBL" id="ACX95145.1"/>
    </source>
</evidence>
<evidence type="ECO:0000256" key="1">
    <source>
        <dbReference type="SAM" id="Phobius"/>
    </source>
</evidence>
<name>D0KXD1_HALNC</name>
<dbReference type="KEGG" id="hna:Hneap_0282"/>
<evidence type="ECO:0000313" key="4">
    <source>
        <dbReference type="Proteomes" id="UP000009102"/>
    </source>
</evidence>
<dbReference type="PANTHER" id="PTHR42208:SF1">
    <property type="entry name" value="HEAVY METAL TRANSPORTER"/>
    <property type="match status" value="1"/>
</dbReference>
<feature type="transmembrane region" description="Helical" evidence="1">
    <location>
        <begin position="174"/>
        <end position="199"/>
    </location>
</feature>
<feature type="transmembrane region" description="Helical" evidence="1">
    <location>
        <begin position="141"/>
        <end position="162"/>
    </location>
</feature>
<dbReference type="Proteomes" id="UP000009102">
    <property type="component" value="Chromosome"/>
</dbReference>
<dbReference type="EMBL" id="CP001801">
    <property type="protein sequence ID" value="ACX95145.1"/>
    <property type="molecule type" value="Genomic_DNA"/>
</dbReference>
<proteinExistence type="predicted"/>
<dbReference type="HOGENOM" id="CLU_032635_0_0_6"/>
<organism evidence="3 4">
    <name type="scientific">Halothiobacillus neapolitanus (strain ATCC 23641 / DSM 15147 / CIP 104769 / NCIMB 8539 / c2)</name>
    <name type="common">Thiobacillus neapolitanus</name>
    <dbReference type="NCBI Taxonomy" id="555778"/>
    <lineage>
        <taxon>Bacteria</taxon>
        <taxon>Pseudomonadati</taxon>
        <taxon>Pseudomonadota</taxon>
        <taxon>Gammaproteobacteria</taxon>
        <taxon>Chromatiales</taxon>
        <taxon>Halothiobacillaceae</taxon>
        <taxon>Halothiobacillus</taxon>
    </lineage>
</organism>
<feature type="transmembrane region" description="Helical" evidence="1">
    <location>
        <begin position="87"/>
        <end position="109"/>
    </location>
</feature>
<protein>
    <recommendedName>
        <fullName evidence="2">Urease accessory protein UreH-like transmembrane domain-containing protein</fullName>
    </recommendedName>
</protein>
<keyword evidence="1" id="KW-0472">Membrane</keyword>
<dbReference type="STRING" id="555778.Hneap_0282"/>
<dbReference type="AlphaFoldDB" id="D0KXD1"/>
<gene>
    <name evidence="3" type="ordered locus">Hneap_0282</name>
</gene>
<dbReference type="OrthoDB" id="9798690at2"/>
<keyword evidence="4" id="KW-1185">Reference proteome</keyword>
<keyword evidence="1" id="KW-1133">Transmembrane helix</keyword>
<dbReference type="RefSeq" id="WP_012823181.1">
    <property type="nucleotide sequence ID" value="NC_013422.1"/>
</dbReference>
<keyword evidence="1" id="KW-0812">Transmembrane</keyword>
<dbReference type="eggNOG" id="COG2836">
    <property type="taxonomic scope" value="Bacteria"/>
</dbReference>
<dbReference type="InterPro" id="IPR039447">
    <property type="entry name" value="UreH-like_TM_dom"/>
</dbReference>
<evidence type="ECO:0000259" key="2">
    <source>
        <dbReference type="Pfam" id="PF13386"/>
    </source>
</evidence>
<dbReference type="PANTHER" id="PTHR42208">
    <property type="entry name" value="HEAVY METAL TRANSPORTER-RELATED"/>
    <property type="match status" value="1"/>
</dbReference>
<feature type="transmembrane region" description="Helical" evidence="1">
    <location>
        <begin position="205"/>
        <end position="229"/>
    </location>
</feature>